<evidence type="ECO:0000256" key="5">
    <source>
        <dbReference type="ARBA" id="ARBA00023004"/>
    </source>
</evidence>
<dbReference type="GO" id="GO:0051537">
    <property type="term" value="F:2 iron, 2 sulfur cluster binding"/>
    <property type="evidence" value="ECO:0007669"/>
    <property type="project" value="TreeGrafter"/>
</dbReference>
<dbReference type="InterPro" id="IPR016092">
    <property type="entry name" value="ATAP"/>
</dbReference>
<dbReference type="STRING" id="1331007.AALB_1547"/>
<evidence type="ECO:0000256" key="2">
    <source>
        <dbReference type="ARBA" id="ARBA00006718"/>
    </source>
</evidence>
<dbReference type="SUPFAM" id="SSF89360">
    <property type="entry name" value="HesB-like domain"/>
    <property type="match status" value="1"/>
</dbReference>
<comment type="cofactor">
    <cofactor evidence="1">
        <name>Fe cation</name>
        <dbReference type="ChEBI" id="CHEBI:24875"/>
    </cofactor>
</comment>
<name>R9PJD4_AGAAL</name>
<dbReference type="PROSITE" id="PS01152">
    <property type="entry name" value="HESB"/>
    <property type="match status" value="1"/>
</dbReference>
<keyword evidence="5" id="KW-0408">Iron</keyword>
<comment type="similarity">
    <text evidence="2">Belongs to the HesB/IscA family.</text>
</comment>
<evidence type="ECO:0000256" key="1">
    <source>
        <dbReference type="ARBA" id="ARBA00001962"/>
    </source>
</evidence>
<sequence>MAVSLTEAAATHVSQFLNNRGAGTGVRLGVKTSGCSGMAYILEFVDQLAEDDKVFESHGVNVIVDEKSLLYIDGTELDFVKEGLNEGFVFNNPNVNGECGCGESFSV</sequence>
<evidence type="ECO:0000313" key="9">
    <source>
        <dbReference type="Proteomes" id="UP000014461"/>
    </source>
</evidence>
<dbReference type="RefSeq" id="WP_016401235.1">
    <property type="nucleotide sequence ID" value="NZ_BARX01000008.1"/>
</dbReference>
<dbReference type="GO" id="GO:0005829">
    <property type="term" value="C:cytosol"/>
    <property type="evidence" value="ECO:0007669"/>
    <property type="project" value="TreeGrafter"/>
</dbReference>
<dbReference type="Gene3D" id="2.60.300.12">
    <property type="entry name" value="HesB-like domain"/>
    <property type="match status" value="1"/>
</dbReference>
<dbReference type="InterPro" id="IPR011302">
    <property type="entry name" value="IscA_proteobact"/>
</dbReference>
<evidence type="ECO:0000313" key="8">
    <source>
        <dbReference type="EMBL" id="GAD01467.1"/>
    </source>
</evidence>
<evidence type="ECO:0000256" key="4">
    <source>
        <dbReference type="ARBA" id="ARBA00022723"/>
    </source>
</evidence>
<dbReference type="InterPro" id="IPR035903">
    <property type="entry name" value="HesB-like_dom_sf"/>
</dbReference>
<keyword evidence="9" id="KW-1185">Reference proteome</keyword>
<accession>R9PJD4</accession>
<feature type="domain" description="Core" evidence="7">
    <location>
        <begin position="1"/>
        <end position="103"/>
    </location>
</feature>
<gene>
    <name evidence="8" type="ORF">AALB_1547</name>
</gene>
<comment type="caution">
    <text evidence="8">The sequence shown here is derived from an EMBL/GenBank/DDBJ whole genome shotgun (WGS) entry which is preliminary data.</text>
</comment>
<dbReference type="OrthoDB" id="9801228at2"/>
<dbReference type="GO" id="GO:0016226">
    <property type="term" value="P:iron-sulfur cluster assembly"/>
    <property type="evidence" value="ECO:0007669"/>
    <property type="project" value="InterPro"/>
</dbReference>
<dbReference type="FunFam" id="2.60.300.12:FF:000001">
    <property type="entry name" value="Iron-binding protein IscA"/>
    <property type="match status" value="1"/>
</dbReference>
<dbReference type="PANTHER" id="PTHR10072">
    <property type="entry name" value="IRON-SULFUR CLUSTER ASSEMBLY PROTEIN"/>
    <property type="match status" value="1"/>
</dbReference>
<evidence type="ECO:0000256" key="6">
    <source>
        <dbReference type="ARBA" id="ARBA00032050"/>
    </source>
</evidence>
<dbReference type="InterPro" id="IPR017870">
    <property type="entry name" value="FeS_cluster_insertion_CS"/>
</dbReference>
<protein>
    <recommendedName>
        <fullName evidence="3">Iron-binding protein IscA</fullName>
    </recommendedName>
    <alternativeName>
        <fullName evidence="6">Iron-sulfur cluster assembly protein</fullName>
    </alternativeName>
</protein>
<organism evidence="8 9">
    <name type="scientific">Agarivorans albus MKT 106</name>
    <dbReference type="NCBI Taxonomy" id="1331007"/>
    <lineage>
        <taxon>Bacteria</taxon>
        <taxon>Pseudomonadati</taxon>
        <taxon>Pseudomonadota</taxon>
        <taxon>Gammaproteobacteria</taxon>
        <taxon>Alteromonadales</taxon>
        <taxon>Alteromonadaceae</taxon>
        <taxon>Agarivorans</taxon>
    </lineage>
</organism>
<dbReference type="NCBIfam" id="TIGR00049">
    <property type="entry name" value="iron-sulfur cluster assembly accessory protein"/>
    <property type="match status" value="1"/>
</dbReference>
<dbReference type="GO" id="GO:0046872">
    <property type="term" value="F:metal ion binding"/>
    <property type="evidence" value="ECO:0007669"/>
    <property type="project" value="UniProtKB-KW"/>
</dbReference>
<dbReference type="InterPro" id="IPR050322">
    <property type="entry name" value="Fe-S_cluster_asmbl/transfer"/>
</dbReference>
<dbReference type="InterPro" id="IPR000361">
    <property type="entry name" value="ATAP_core_dom"/>
</dbReference>
<dbReference type="EMBL" id="BARX01000008">
    <property type="protein sequence ID" value="GAD01467.1"/>
    <property type="molecule type" value="Genomic_DNA"/>
</dbReference>
<keyword evidence="4" id="KW-0479">Metal-binding</keyword>
<evidence type="ECO:0000256" key="3">
    <source>
        <dbReference type="ARBA" id="ARBA00014591"/>
    </source>
</evidence>
<dbReference type="PANTHER" id="PTHR10072:SF41">
    <property type="entry name" value="IRON-SULFUR CLUSTER ASSEMBLY 1 HOMOLOG, MITOCHONDRIAL"/>
    <property type="match status" value="1"/>
</dbReference>
<proteinExistence type="inferred from homology"/>
<dbReference type="AlphaFoldDB" id="R9PJD4"/>
<reference evidence="8" key="1">
    <citation type="journal article" date="2013" name="Genome Announc.">
        <title>Draft Genome Sequence of Agarivorans albus Strain MKT 106T, an Agarolytic Marine Bacterium.</title>
        <authorList>
            <person name="Yasuike M."/>
            <person name="Nakamura Y."/>
            <person name="Kai W."/>
            <person name="Fujiwara A."/>
            <person name="Fukui Y."/>
            <person name="Satomi M."/>
            <person name="Sano M."/>
        </authorList>
    </citation>
    <scope>NUCLEOTIDE SEQUENCE [LARGE SCALE GENOMIC DNA]</scope>
</reference>
<dbReference type="Proteomes" id="UP000014461">
    <property type="component" value="Unassembled WGS sequence"/>
</dbReference>
<dbReference type="Pfam" id="PF01521">
    <property type="entry name" value="Fe-S_biosyn"/>
    <property type="match status" value="1"/>
</dbReference>
<dbReference type="NCBIfam" id="TIGR02011">
    <property type="entry name" value="IscA"/>
    <property type="match status" value="1"/>
</dbReference>
<evidence type="ECO:0000259" key="7">
    <source>
        <dbReference type="Pfam" id="PF01521"/>
    </source>
</evidence>